<dbReference type="EMBL" id="KE345585">
    <property type="protein sequence ID" value="EXC07282.1"/>
    <property type="molecule type" value="Genomic_DNA"/>
</dbReference>
<dbReference type="eggNOG" id="ENOG502QUHD">
    <property type="taxonomic scope" value="Eukaryota"/>
</dbReference>
<evidence type="ECO:0000256" key="2">
    <source>
        <dbReference type="ARBA" id="ARBA00004396"/>
    </source>
</evidence>
<keyword evidence="6" id="KW-1134">Transmembrane beta strand</keyword>
<dbReference type="AlphaFoldDB" id="W9SHG8"/>
<evidence type="ECO:0000256" key="1">
    <source>
        <dbReference type="ARBA" id="ARBA00002327"/>
    </source>
</evidence>
<evidence type="ECO:0000256" key="3">
    <source>
        <dbReference type="ARBA" id="ARBA00004441"/>
    </source>
</evidence>
<evidence type="ECO:0000256" key="8">
    <source>
        <dbReference type="ARBA" id="ARBA00022640"/>
    </source>
</evidence>
<dbReference type="GO" id="GO:0022843">
    <property type="term" value="F:voltage-gated monoatomic cation channel activity"/>
    <property type="evidence" value="ECO:0007669"/>
    <property type="project" value="InterPro"/>
</dbReference>
<dbReference type="PANTHER" id="PTHR35284:SF1">
    <property type="entry name" value="OUTER ENVELOPE PORE PROTEIN 24A, CHLOROPLASTIC-RELATED"/>
    <property type="match status" value="1"/>
</dbReference>
<dbReference type="InterPro" id="IPR034626">
    <property type="entry name" value="OEP24"/>
</dbReference>
<keyword evidence="5" id="KW-0813">Transport</keyword>
<dbReference type="KEGG" id="mnt:21404052"/>
<evidence type="ECO:0000256" key="7">
    <source>
        <dbReference type="ARBA" id="ARBA00022528"/>
    </source>
</evidence>
<accession>W9SHG8</accession>
<dbReference type="STRING" id="981085.W9SHG8"/>
<gene>
    <name evidence="14" type="ORF">L484_021189</name>
</gene>
<dbReference type="GO" id="GO:0046930">
    <property type="term" value="C:pore complex"/>
    <property type="evidence" value="ECO:0007669"/>
    <property type="project" value="UniProtKB-KW"/>
</dbReference>
<dbReference type="OrthoDB" id="1185978at2759"/>
<dbReference type="GO" id="GO:0034765">
    <property type="term" value="P:regulation of monoatomic ion transmembrane transport"/>
    <property type="evidence" value="ECO:0007669"/>
    <property type="project" value="InterPro"/>
</dbReference>
<evidence type="ECO:0000313" key="15">
    <source>
        <dbReference type="Proteomes" id="UP000030645"/>
    </source>
</evidence>
<evidence type="ECO:0000256" key="13">
    <source>
        <dbReference type="ARBA" id="ARBA00023136"/>
    </source>
</evidence>
<dbReference type="GO" id="GO:0009707">
    <property type="term" value="C:chloroplast outer membrane"/>
    <property type="evidence" value="ECO:0007669"/>
    <property type="project" value="UniProtKB-SubCell"/>
</dbReference>
<keyword evidence="7" id="KW-0150">Chloroplast</keyword>
<evidence type="ECO:0000256" key="12">
    <source>
        <dbReference type="ARBA" id="ARBA00023114"/>
    </source>
</evidence>
<dbReference type="Proteomes" id="UP000030645">
    <property type="component" value="Unassembled WGS sequence"/>
</dbReference>
<proteinExistence type="predicted"/>
<evidence type="ECO:0000256" key="6">
    <source>
        <dbReference type="ARBA" id="ARBA00022452"/>
    </source>
</evidence>
<keyword evidence="12" id="KW-0626">Porin</keyword>
<dbReference type="GO" id="GO:0034426">
    <property type="term" value="C:etioplast membrane"/>
    <property type="evidence" value="ECO:0007669"/>
    <property type="project" value="UniProtKB-SubCell"/>
</dbReference>
<sequence>MKATFKGKYDTDKIGGAAATFAVGAGDVKLRASITDATVVGGPSLNGLALAVEKPGLFIVDYNVPKKDIRFQFMNTVRVAEKPLNLTYIHFRGDNRTILDGNLVIDPANKVSANYMLGTGNCKLKYTYVHNGVTTFEPSYDLVKNAWDFAVSRKVYGDDVCRATYQTSGKVLGLEWSRNSKVNGSFKISATCNLAEEVKTPKLTAESTWDFEL</sequence>
<comment type="function">
    <text evidence="1">High-conductance voltage-dependent solute channel with a slight selectivity for cations transporting triosephosphates, dicarboxylic acids, ATP, inorganic phosphate (Pi), sugars, and positively or negatively charged amino acids.</text>
</comment>
<name>W9SHG8_9ROSA</name>
<keyword evidence="10" id="KW-1002">Plastid outer membrane</keyword>
<keyword evidence="15" id="KW-1185">Reference proteome</keyword>
<comment type="subcellular location">
    <subcellularLocation>
        <location evidence="2">Plastid</location>
        <location evidence="2">Chloroplast outer membrane</location>
        <topology evidence="2">Multi-pass membrane protein</topology>
    </subcellularLocation>
    <subcellularLocation>
        <location evidence="3">Plastid</location>
        <location evidence="3">Etioplast membrane</location>
        <topology evidence="3">Multi-pass membrane protein</topology>
    </subcellularLocation>
</comment>
<evidence type="ECO:0000313" key="14">
    <source>
        <dbReference type="EMBL" id="EXC07282.1"/>
    </source>
</evidence>
<evidence type="ECO:0000256" key="5">
    <source>
        <dbReference type="ARBA" id="ARBA00022448"/>
    </source>
</evidence>
<comment type="subunit">
    <text evidence="4">Homooligomers form large rather nonselective pores in plastidial outer membranes.</text>
</comment>
<evidence type="ECO:0000256" key="9">
    <source>
        <dbReference type="ARBA" id="ARBA00022692"/>
    </source>
</evidence>
<dbReference type="GO" id="GO:0015288">
    <property type="term" value="F:porin activity"/>
    <property type="evidence" value="ECO:0007669"/>
    <property type="project" value="UniProtKB-KW"/>
</dbReference>
<keyword evidence="8" id="KW-0934">Plastid</keyword>
<evidence type="ECO:0000256" key="4">
    <source>
        <dbReference type="ARBA" id="ARBA00011593"/>
    </source>
</evidence>
<dbReference type="PANTHER" id="PTHR35284">
    <property type="entry name" value="OUTER ENVELOPE PORE PROTEIN 24A, CHLOROPLASTIC-RELATED"/>
    <property type="match status" value="1"/>
</dbReference>
<protein>
    <recommendedName>
        <fullName evidence="16">Outer envelope pore protein 24</fullName>
    </recommendedName>
</protein>
<keyword evidence="13" id="KW-0472">Membrane</keyword>
<keyword evidence="11" id="KW-0406">Ion transport</keyword>
<keyword evidence="9" id="KW-0812">Transmembrane</keyword>
<evidence type="ECO:0000256" key="11">
    <source>
        <dbReference type="ARBA" id="ARBA00023065"/>
    </source>
</evidence>
<evidence type="ECO:0000256" key="10">
    <source>
        <dbReference type="ARBA" id="ARBA00022805"/>
    </source>
</evidence>
<reference evidence="15" key="1">
    <citation type="submission" date="2013-01" db="EMBL/GenBank/DDBJ databases">
        <title>Draft Genome Sequence of a Mulberry Tree, Morus notabilis C.K. Schneid.</title>
        <authorList>
            <person name="He N."/>
            <person name="Zhao S."/>
        </authorList>
    </citation>
    <scope>NUCLEOTIDE SEQUENCE</scope>
</reference>
<organism evidence="14 15">
    <name type="scientific">Morus notabilis</name>
    <dbReference type="NCBI Taxonomy" id="981085"/>
    <lineage>
        <taxon>Eukaryota</taxon>
        <taxon>Viridiplantae</taxon>
        <taxon>Streptophyta</taxon>
        <taxon>Embryophyta</taxon>
        <taxon>Tracheophyta</taxon>
        <taxon>Spermatophyta</taxon>
        <taxon>Magnoliopsida</taxon>
        <taxon>eudicotyledons</taxon>
        <taxon>Gunneridae</taxon>
        <taxon>Pentapetalae</taxon>
        <taxon>rosids</taxon>
        <taxon>fabids</taxon>
        <taxon>Rosales</taxon>
        <taxon>Moraceae</taxon>
        <taxon>Moreae</taxon>
        <taxon>Morus</taxon>
    </lineage>
</organism>
<evidence type="ECO:0008006" key="16">
    <source>
        <dbReference type="Google" id="ProtNLM"/>
    </source>
</evidence>